<dbReference type="PANTHER" id="PTHR46328:SF42">
    <property type="entry name" value="PROTEIN FAR1-RELATED SEQUENCE 5-LIKE ISOFORM X1"/>
    <property type="match status" value="1"/>
</dbReference>
<organism evidence="4 5">
    <name type="scientific">Trifolium subterraneum</name>
    <name type="common">Subterranean clover</name>
    <dbReference type="NCBI Taxonomy" id="3900"/>
    <lineage>
        <taxon>Eukaryota</taxon>
        <taxon>Viridiplantae</taxon>
        <taxon>Streptophyta</taxon>
        <taxon>Embryophyta</taxon>
        <taxon>Tracheophyta</taxon>
        <taxon>Spermatophyta</taxon>
        <taxon>Magnoliopsida</taxon>
        <taxon>eudicotyledons</taxon>
        <taxon>Gunneridae</taxon>
        <taxon>Pentapetalae</taxon>
        <taxon>rosids</taxon>
        <taxon>fabids</taxon>
        <taxon>Fabales</taxon>
        <taxon>Fabaceae</taxon>
        <taxon>Papilionoideae</taxon>
        <taxon>50 kb inversion clade</taxon>
        <taxon>NPAAA clade</taxon>
        <taxon>Hologalegina</taxon>
        <taxon>IRL clade</taxon>
        <taxon>Trifolieae</taxon>
        <taxon>Trifolium</taxon>
    </lineage>
</organism>
<evidence type="ECO:0000256" key="1">
    <source>
        <dbReference type="SAM" id="Coils"/>
    </source>
</evidence>
<dbReference type="PANTHER" id="PTHR46328">
    <property type="entry name" value="FAR-RED IMPAIRED RESPONSIVE (FAR1) FAMILY PROTEIN-RELATED"/>
    <property type="match status" value="1"/>
</dbReference>
<dbReference type="Proteomes" id="UP000242715">
    <property type="component" value="Unassembled WGS sequence"/>
</dbReference>
<feature type="compositionally biased region" description="Acidic residues" evidence="2">
    <location>
        <begin position="15"/>
        <end position="42"/>
    </location>
</feature>
<dbReference type="InterPro" id="IPR004330">
    <property type="entry name" value="FAR1_DNA_bnd_dom"/>
</dbReference>
<dbReference type="AlphaFoldDB" id="A0A2Z6NQV5"/>
<reference evidence="5" key="1">
    <citation type="journal article" date="2017" name="Front. Plant Sci.">
        <title>Climate Clever Clovers: New Paradigm to Reduce the Environmental Footprint of Ruminants by Breeding Low Methanogenic Forages Utilizing Haplotype Variation.</title>
        <authorList>
            <person name="Kaur P."/>
            <person name="Appels R."/>
            <person name="Bayer P.E."/>
            <person name="Keeble-Gagnere G."/>
            <person name="Wang J."/>
            <person name="Hirakawa H."/>
            <person name="Shirasawa K."/>
            <person name="Vercoe P."/>
            <person name="Stefanova K."/>
            <person name="Durmic Z."/>
            <person name="Nichols P."/>
            <person name="Revell C."/>
            <person name="Isobe S.N."/>
            <person name="Edwards D."/>
            <person name="Erskine W."/>
        </authorList>
    </citation>
    <scope>NUCLEOTIDE SEQUENCE [LARGE SCALE GENOMIC DNA]</scope>
    <source>
        <strain evidence="5">cv. Daliak</strain>
    </source>
</reference>
<keyword evidence="5" id="KW-1185">Reference proteome</keyword>
<evidence type="ECO:0000259" key="3">
    <source>
        <dbReference type="Pfam" id="PF03101"/>
    </source>
</evidence>
<dbReference type="EMBL" id="DF974237">
    <property type="protein sequence ID" value="GAU46678.1"/>
    <property type="molecule type" value="Genomic_DNA"/>
</dbReference>
<feature type="region of interest" description="Disordered" evidence="2">
    <location>
        <begin position="1"/>
        <end position="58"/>
    </location>
</feature>
<dbReference type="OrthoDB" id="1927586at2759"/>
<proteinExistence type="predicted"/>
<feature type="coiled-coil region" evidence="1">
    <location>
        <begin position="215"/>
        <end position="242"/>
    </location>
</feature>
<evidence type="ECO:0000313" key="4">
    <source>
        <dbReference type="EMBL" id="GAU46678.1"/>
    </source>
</evidence>
<name>A0A2Z6NQV5_TRISU</name>
<sequence length="272" mass="30734">MDNEAVEFDIGLGGEYEEEPIEMEEEDDDDEEEEEEDDELDLGESSGAVYFPEAGDLEPTEGMEFESEEAAKAFYNSYARRVGFSTRVSSSRRSRRDGAIIQRQFVCAKEGFRNLNEKRTKDREIKRPRTAAGMGPRRIMSALIKEYGGASSPETYDIAKDALQEAAKRVAQVTRKEGRTPISNGKVRSHLLNDENRANYTSGCLDESLGDHMNKDDMDKHIAKLTNELECANRKCEVYRSNLLSVLKTVEDHKLELSVKVENIKISMKDGL</sequence>
<dbReference type="Pfam" id="PF03101">
    <property type="entry name" value="FAR1"/>
    <property type="match status" value="1"/>
</dbReference>
<gene>
    <name evidence="4" type="ORF">TSUD_254440</name>
</gene>
<evidence type="ECO:0000256" key="2">
    <source>
        <dbReference type="SAM" id="MobiDB-lite"/>
    </source>
</evidence>
<feature type="domain" description="FAR1" evidence="3">
    <location>
        <begin position="74"/>
        <end position="129"/>
    </location>
</feature>
<evidence type="ECO:0000313" key="5">
    <source>
        <dbReference type="Proteomes" id="UP000242715"/>
    </source>
</evidence>
<accession>A0A2Z6NQV5</accession>
<protein>
    <recommendedName>
        <fullName evidence="3">FAR1 domain-containing protein</fullName>
    </recommendedName>
</protein>
<keyword evidence="1" id="KW-0175">Coiled coil</keyword>